<evidence type="ECO:0000256" key="7">
    <source>
        <dbReference type="ARBA" id="ARBA00023015"/>
    </source>
</evidence>
<keyword evidence="14" id="KW-1185">Reference proteome</keyword>
<evidence type="ECO:0000256" key="6">
    <source>
        <dbReference type="ARBA" id="ARBA00023014"/>
    </source>
</evidence>
<keyword evidence="10 11" id="KW-0804">Transcription</keyword>
<feature type="binding site" evidence="11">
    <location>
        <position position="9"/>
    </location>
    <ligand>
        <name>[4Fe-4S] cluster</name>
        <dbReference type="ChEBI" id="CHEBI:49883"/>
    </ligand>
</feature>
<dbReference type="RefSeq" id="WP_098247061.1">
    <property type="nucleotide sequence ID" value="NZ_CP022685.1"/>
</dbReference>
<comment type="similarity">
    <text evidence="2 11">Belongs to the WhiB family.</text>
</comment>
<evidence type="ECO:0000256" key="3">
    <source>
        <dbReference type="ARBA" id="ARBA00022485"/>
    </source>
</evidence>
<proteinExistence type="inferred from homology"/>
<dbReference type="GO" id="GO:0045892">
    <property type="term" value="P:negative regulation of DNA-templated transcription"/>
    <property type="evidence" value="ECO:0007669"/>
    <property type="project" value="TreeGrafter"/>
</dbReference>
<dbReference type="GO" id="GO:0003677">
    <property type="term" value="F:DNA binding"/>
    <property type="evidence" value="ECO:0007669"/>
    <property type="project" value="UniProtKB-UniRule"/>
</dbReference>
<keyword evidence="3 11" id="KW-0004">4Fe-4S</keyword>
<comment type="PTM">
    <text evidence="11">The Fe-S cluster can be nitrosylated by nitric oxide (NO).</text>
</comment>
<reference evidence="13 14" key="1">
    <citation type="submission" date="2017-08" db="EMBL/GenBank/DDBJ databases">
        <title>Complete Genome Sequence of Streptomyces formicae KY5, the formicamycin producer.</title>
        <authorList>
            <person name="Holmes N.A."/>
            <person name="Devine R."/>
            <person name="Qin Z."/>
            <person name="Seipke R.F."/>
            <person name="Wilkinson B."/>
            <person name="Hutchings M.I."/>
        </authorList>
    </citation>
    <scope>NUCLEOTIDE SEQUENCE [LARGE SCALE GENOMIC DNA]</scope>
    <source>
        <strain evidence="13 14">KY5</strain>
    </source>
</reference>
<dbReference type="Pfam" id="PF02467">
    <property type="entry name" value="Whib"/>
    <property type="match status" value="1"/>
</dbReference>
<keyword evidence="9 11" id="KW-1015">Disulfide bond</keyword>
<comment type="function">
    <text evidence="11">Acts as a transcriptional regulator. Probably redox-responsive. The apo- but not holo-form probably binds DNA.</text>
</comment>
<gene>
    <name evidence="11" type="primary">whiB</name>
    <name evidence="13" type="ORF">KY5_0957</name>
</gene>
<keyword evidence="11" id="KW-0963">Cytoplasm</keyword>
<keyword evidence="5 11" id="KW-0408">Iron</keyword>
<keyword evidence="8 11" id="KW-0238">DNA-binding</keyword>
<feature type="binding site" evidence="11">
    <location>
        <position position="40"/>
    </location>
    <ligand>
        <name>[4Fe-4S] cluster</name>
        <dbReference type="ChEBI" id="CHEBI:49883"/>
    </ligand>
</feature>
<evidence type="ECO:0000256" key="4">
    <source>
        <dbReference type="ARBA" id="ARBA00022723"/>
    </source>
</evidence>
<feature type="binding site" evidence="11">
    <location>
        <position position="46"/>
    </location>
    <ligand>
        <name>[4Fe-4S] cluster</name>
        <dbReference type="ChEBI" id="CHEBI:49883"/>
    </ligand>
</feature>
<comment type="subcellular location">
    <subcellularLocation>
        <location evidence="1 11">Cytoplasm</location>
    </subcellularLocation>
</comment>
<accession>A0A291Q3B2</accession>
<feature type="domain" description="4Fe-4S Wbl-type" evidence="12">
    <location>
        <begin position="8"/>
        <end position="70"/>
    </location>
</feature>
<evidence type="ECO:0000313" key="14">
    <source>
        <dbReference type="Proteomes" id="UP000221011"/>
    </source>
</evidence>
<dbReference type="GO" id="GO:0045454">
    <property type="term" value="P:cell redox homeostasis"/>
    <property type="evidence" value="ECO:0007669"/>
    <property type="project" value="TreeGrafter"/>
</dbReference>
<dbReference type="GO" id="GO:0005737">
    <property type="term" value="C:cytoplasm"/>
    <property type="evidence" value="ECO:0007669"/>
    <property type="project" value="UniProtKB-SubCell"/>
</dbReference>
<comment type="PTM">
    <text evidence="11">Upon Fe-S cluster removal intramolecular disulfide bonds are formed.</text>
</comment>
<evidence type="ECO:0000256" key="11">
    <source>
        <dbReference type="HAMAP-Rule" id="MF_01479"/>
    </source>
</evidence>
<dbReference type="InterPro" id="IPR034768">
    <property type="entry name" value="4FE4S_WBL"/>
</dbReference>
<dbReference type="GO" id="GO:0046872">
    <property type="term" value="F:metal ion binding"/>
    <property type="evidence" value="ECO:0007669"/>
    <property type="project" value="UniProtKB-KW"/>
</dbReference>
<evidence type="ECO:0000256" key="2">
    <source>
        <dbReference type="ARBA" id="ARBA00006597"/>
    </source>
</evidence>
<dbReference type="GO" id="GO:0035731">
    <property type="term" value="F:dinitrosyl-iron complex binding"/>
    <property type="evidence" value="ECO:0007669"/>
    <property type="project" value="UniProtKB-UniRule"/>
</dbReference>
<comment type="cofactor">
    <cofactor evidence="11">
        <name>[4Fe-4S] cluster</name>
        <dbReference type="ChEBI" id="CHEBI:49883"/>
    </cofactor>
    <text evidence="11">Binds 1 [4Fe-4S] cluster per subunit. Following nitrosylation of the [4Fe-4S] cluster binds 1 [4Fe-8(NO)] cluster per subunit.</text>
</comment>
<dbReference type="PROSITE" id="PS51674">
    <property type="entry name" value="4FE4S_WBL"/>
    <property type="match status" value="1"/>
</dbReference>
<evidence type="ECO:0000256" key="5">
    <source>
        <dbReference type="ARBA" id="ARBA00023004"/>
    </source>
</evidence>
<dbReference type="GO" id="GO:0051539">
    <property type="term" value="F:4 iron, 4 sulfur cluster binding"/>
    <property type="evidence" value="ECO:0007669"/>
    <property type="project" value="UniProtKB-UniRule"/>
</dbReference>
<dbReference type="EMBL" id="CP022685">
    <property type="protein sequence ID" value="ATL25975.1"/>
    <property type="molecule type" value="Genomic_DNA"/>
</dbReference>
<dbReference type="GO" id="GO:0047134">
    <property type="term" value="F:protein-disulfide reductase [NAD(P)H] activity"/>
    <property type="evidence" value="ECO:0007669"/>
    <property type="project" value="TreeGrafter"/>
</dbReference>
<keyword evidence="7 11" id="KW-0805">Transcription regulation</keyword>
<evidence type="ECO:0000259" key="12">
    <source>
        <dbReference type="PROSITE" id="PS51674"/>
    </source>
</evidence>
<dbReference type="Proteomes" id="UP000221011">
    <property type="component" value="Chromosome"/>
</dbReference>
<dbReference type="InterPro" id="IPR003482">
    <property type="entry name" value="Whib"/>
</dbReference>
<keyword evidence="6 11" id="KW-0411">Iron-sulfur</keyword>
<evidence type="ECO:0000256" key="10">
    <source>
        <dbReference type="ARBA" id="ARBA00023163"/>
    </source>
</evidence>
<evidence type="ECO:0000256" key="1">
    <source>
        <dbReference type="ARBA" id="ARBA00004496"/>
    </source>
</evidence>
<evidence type="ECO:0000256" key="9">
    <source>
        <dbReference type="ARBA" id="ARBA00023157"/>
    </source>
</evidence>
<evidence type="ECO:0000313" key="13">
    <source>
        <dbReference type="EMBL" id="ATL25975.1"/>
    </source>
</evidence>
<protein>
    <recommendedName>
        <fullName evidence="11">Transcriptional regulator WhiB</fullName>
    </recommendedName>
</protein>
<name>A0A291Q3B2_9ACTN</name>
<dbReference type="AlphaFoldDB" id="A0A291Q3B2"/>
<dbReference type="HAMAP" id="MF_01479">
    <property type="entry name" value="WhiB"/>
    <property type="match status" value="1"/>
</dbReference>
<feature type="binding site" evidence="11">
    <location>
        <position position="37"/>
    </location>
    <ligand>
        <name>[4Fe-4S] cluster</name>
        <dbReference type="ChEBI" id="CHEBI:49883"/>
    </ligand>
</feature>
<dbReference type="PANTHER" id="PTHR38839">
    <property type="entry name" value="TRANSCRIPTIONAL REGULATOR WHID-RELATED"/>
    <property type="match status" value="1"/>
</dbReference>
<sequence length="77" mass="8464">MDWLNQAACADADPDLFFPSGGAGRALHDRTAAKRICARCPVRGLCLAWAMSTRQATGVWGGTCEEERAVLRRQSRR</sequence>
<keyword evidence="4 11" id="KW-0479">Metal-binding</keyword>
<organism evidence="13 14">
    <name type="scientific">Streptomyces formicae</name>
    <dbReference type="NCBI Taxonomy" id="1616117"/>
    <lineage>
        <taxon>Bacteria</taxon>
        <taxon>Bacillati</taxon>
        <taxon>Actinomycetota</taxon>
        <taxon>Actinomycetes</taxon>
        <taxon>Kitasatosporales</taxon>
        <taxon>Streptomycetaceae</taxon>
        <taxon>Streptomyces</taxon>
    </lineage>
</organism>
<evidence type="ECO:0000256" key="8">
    <source>
        <dbReference type="ARBA" id="ARBA00023125"/>
    </source>
</evidence>
<dbReference type="KEGG" id="sfk:KY5_0957"/>